<accession>A0A6A5ZPZ7</accession>
<organism evidence="2 3">
    <name type="scientific">Lophiotrema nucula</name>
    <dbReference type="NCBI Taxonomy" id="690887"/>
    <lineage>
        <taxon>Eukaryota</taxon>
        <taxon>Fungi</taxon>
        <taxon>Dikarya</taxon>
        <taxon>Ascomycota</taxon>
        <taxon>Pezizomycotina</taxon>
        <taxon>Dothideomycetes</taxon>
        <taxon>Pleosporomycetidae</taxon>
        <taxon>Pleosporales</taxon>
        <taxon>Lophiotremataceae</taxon>
        <taxon>Lophiotrema</taxon>
    </lineage>
</organism>
<reference evidence="2" key="1">
    <citation type="journal article" date="2020" name="Stud. Mycol.">
        <title>101 Dothideomycetes genomes: a test case for predicting lifestyles and emergence of pathogens.</title>
        <authorList>
            <person name="Haridas S."/>
            <person name="Albert R."/>
            <person name="Binder M."/>
            <person name="Bloem J."/>
            <person name="Labutti K."/>
            <person name="Salamov A."/>
            <person name="Andreopoulos B."/>
            <person name="Baker S."/>
            <person name="Barry K."/>
            <person name="Bills G."/>
            <person name="Bluhm B."/>
            <person name="Cannon C."/>
            <person name="Castanera R."/>
            <person name="Culley D."/>
            <person name="Daum C."/>
            <person name="Ezra D."/>
            <person name="Gonzalez J."/>
            <person name="Henrissat B."/>
            <person name="Kuo A."/>
            <person name="Liang C."/>
            <person name="Lipzen A."/>
            <person name="Lutzoni F."/>
            <person name="Magnuson J."/>
            <person name="Mondo S."/>
            <person name="Nolan M."/>
            <person name="Ohm R."/>
            <person name="Pangilinan J."/>
            <person name="Park H.-J."/>
            <person name="Ramirez L."/>
            <person name="Alfaro M."/>
            <person name="Sun H."/>
            <person name="Tritt A."/>
            <person name="Yoshinaga Y."/>
            <person name="Zwiers L.-H."/>
            <person name="Turgeon B."/>
            <person name="Goodwin S."/>
            <person name="Spatafora J."/>
            <person name="Crous P."/>
            <person name="Grigoriev I."/>
        </authorList>
    </citation>
    <scope>NUCLEOTIDE SEQUENCE</scope>
    <source>
        <strain evidence="2">CBS 627.86</strain>
    </source>
</reference>
<sequence>MSPNLRPARALYGIWYPYSDSPIQDGTVALLEYKDTRSRTSVLRTVPQNNSTAENLNLQLVPTQDAIPSYRSPAQDRVTSTPLSEHARFFLINRRSAIFNRRSIAKHVDRTAKATFGAASCCLSATLRLHSGILQPLHTSHLSDTSTKKSNHNKLSKPK</sequence>
<dbReference type="EMBL" id="ML977314">
    <property type="protein sequence ID" value="KAF2120341.1"/>
    <property type="molecule type" value="Genomic_DNA"/>
</dbReference>
<keyword evidence="3" id="KW-1185">Reference proteome</keyword>
<evidence type="ECO:0000256" key="1">
    <source>
        <dbReference type="SAM" id="MobiDB-lite"/>
    </source>
</evidence>
<feature type="region of interest" description="Disordered" evidence="1">
    <location>
        <begin position="140"/>
        <end position="159"/>
    </location>
</feature>
<evidence type="ECO:0000313" key="2">
    <source>
        <dbReference type="EMBL" id="KAF2120341.1"/>
    </source>
</evidence>
<proteinExistence type="predicted"/>
<gene>
    <name evidence="2" type="ORF">BDV96DRAFT_595887</name>
</gene>
<feature type="compositionally biased region" description="Basic residues" evidence="1">
    <location>
        <begin position="149"/>
        <end position="159"/>
    </location>
</feature>
<evidence type="ECO:0000313" key="3">
    <source>
        <dbReference type="Proteomes" id="UP000799770"/>
    </source>
</evidence>
<name>A0A6A5ZPZ7_9PLEO</name>
<dbReference type="Proteomes" id="UP000799770">
    <property type="component" value="Unassembled WGS sequence"/>
</dbReference>
<protein>
    <submittedName>
        <fullName evidence="2">Uncharacterized protein</fullName>
    </submittedName>
</protein>
<dbReference type="AlphaFoldDB" id="A0A6A5ZPZ7"/>